<protein>
    <submittedName>
        <fullName evidence="2">Alpha/beta hydrolase</fullName>
    </submittedName>
</protein>
<keyword evidence="2" id="KW-0378">Hydrolase</keyword>
<accession>A0A5B1MC66</accession>
<evidence type="ECO:0000313" key="2">
    <source>
        <dbReference type="EMBL" id="TXI51671.1"/>
    </source>
</evidence>
<gene>
    <name evidence="2" type="ORF">E6Q54_20140</name>
</gene>
<dbReference type="InterPro" id="IPR050266">
    <property type="entry name" value="AB_hydrolase_sf"/>
</dbReference>
<organism evidence="2 3">
    <name type="scientific">Mycolicibacter arupensis</name>
    <dbReference type="NCBI Taxonomy" id="342002"/>
    <lineage>
        <taxon>Bacteria</taxon>
        <taxon>Bacillati</taxon>
        <taxon>Actinomycetota</taxon>
        <taxon>Actinomycetes</taxon>
        <taxon>Mycobacteriales</taxon>
        <taxon>Mycobacteriaceae</taxon>
        <taxon>Mycolicibacter</taxon>
    </lineage>
</organism>
<dbReference type="GO" id="GO:0016020">
    <property type="term" value="C:membrane"/>
    <property type="evidence" value="ECO:0007669"/>
    <property type="project" value="TreeGrafter"/>
</dbReference>
<dbReference type="AlphaFoldDB" id="A0A5B1MC66"/>
<reference evidence="2 3" key="1">
    <citation type="submission" date="2018-09" db="EMBL/GenBank/DDBJ databases">
        <title>Metagenome Assembled Genomes from an Advanced Water Purification Facility.</title>
        <authorList>
            <person name="Stamps B.W."/>
            <person name="Spear J.R."/>
        </authorList>
    </citation>
    <scope>NUCLEOTIDE SEQUENCE [LARGE SCALE GENOMIC DNA]</scope>
    <source>
        <strain evidence="2">Bin_29_2</strain>
    </source>
</reference>
<dbReference type="InterPro" id="IPR029058">
    <property type="entry name" value="AB_hydrolase_fold"/>
</dbReference>
<comment type="caution">
    <text evidence="2">The sequence shown here is derived from an EMBL/GenBank/DDBJ whole genome shotgun (WGS) entry which is preliminary data.</text>
</comment>
<dbReference type="Proteomes" id="UP000321797">
    <property type="component" value="Unassembled WGS sequence"/>
</dbReference>
<feature type="domain" description="AB hydrolase-1" evidence="1">
    <location>
        <begin position="44"/>
        <end position="266"/>
    </location>
</feature>
<dbReference type="RefSeq" id="WP_046295387.1">
    <property type="nucleotide sequence ID" value="NZ_SSGD01000144.1"/>
</dbReference>
<dbReference type="GO" id="GO:0046464">
    <property type="term" value="P:acylglycerol catabolic process"/>
    <property type="evidence" value="ECO:0007669"/>
    <property type="project" value="TreeGrafter"/>
</dbReference>
<sequence>MTRSLSSQATTKYVQAANAHFAYRRFGTGSGVPLVLALRFRGTMDHWDPEFLDRLAAERDVIIFDNIGHARTGGLAPTTMDALAGGLIEFVEALGLAEIDLLGWSLGGIVVQAATLQRPGLVRRLIVAGSSPGGGVPGMPQPDPRIWEVATKPVNDDDDFLYLFFPDSTEAHRLGVQSLRRLDARTLAADHIPVTLETMKAQLAVIASTGSSVWDRLEEIAIPVLVANGAHDRMIDAYGSYAMAGRLPNAKVVLYSDAGHGFLFQHAEDFTREALNFLAAEER</sequence>
<dbReference type="InterPro" id="IPR000073">
    <property type="entry name" value="AB_hydrolase_1"/>
</dbReference>
<dbReference type="SUPFAM" id="SSF53474">
    <property type="entry name" value="alpha/beta-Hydrolases"/>
    <property type="match status" value="1"/>
</dbReference>
<dbReference type="Gene3D" id="3.40.50.1820">
    <property type="entry name" value="alpha/beta hydrolase"/>
    <property type="match status" value="1"/>
</dbReference>
<dbReference type="PANTHER" id="PTHR43798">
    <property type="entry name" value="MONOACYLGLYCEROL LIPASE"/>
    <property type="match status" value="1"/>
</dbReference>
<dbReference type="Pfam" id="PF00561">
    <property type="entry name" value="Abhydrolase_1"/>
    <property type="match status" value="1"/>
</dbReference>
<dbReference type="EMBL" id="SSGD01000144">
    <property type="protein sequence ID" value="TXI51671.1"/>
    <property type="molecule type" value="Genomic_DNA"/>
</dbReference>
<dbReference type="PANTHER" id="PTHR43798:SF5">
    <property type="entry name" value="MONOACYLGLYCEROL LIPASE ABHD6"/>
    <property type="match status" value="1"/>
</dbReference>
<evidence type="ECO:0000313" key="3">
    <source>
        <dbReference type="Proteomes" id="UP000321797"/>
    </source>
</evidence>
<evidence type="ECO:0000259" key="1">
    <source>
        <dbReference type="Pfam" id="PF00561"/>
    </source>
</evidence>
<dbReference type="GO" id="GO:0047372">
    <property type="term" value="F:monoacylglycerol lipase activity"/>
    <property type="evidence" value="ECO:0007669"/>
    <property type="project" value="TreeGrafter"/>
</dbReference>
<name>A0A5B1MC66_9MYCO</name>
<proteinExistence type="predicted"/>